<sequence>MVPNAIDTFVANTPPGPWTPPRAADTPGSHLDASNSVTPAGRTGKLSTATGQGRRGEQNPSPVRRMASNVQDAAGRRASALPTQAALSSWLPPPLYLPCHVERRWEGNMAPDHLKSGLDRLKEPATTVDTAVNAKTHMRLHLLPTPVPLAHHTLCCSSSAMSPALPPFPPRPVENNPAPHVIGA</sequence>
<feature type="region of interest" description="Disordered" evidence="1">
    <location>
        <begin position="1"/>
        <end position="80"/>
    </location>
</feature>
<proteinExistence type="predicted"/>
<dbReference type="OrthoDB" id="10634247at2759"/>
<gene>
    <name evidence="2" type="ORF">GALMADRAFT_144236</name>
</gene>
<accession>A0A067SJT7</accession>
<dbReference type="EMBL" id="KL142394">
    <property type="protein sequence ID" value="KDR71176.1"/>
    <property type="molecule type" value="Genomic_DNA"/>
</dbReference>
<dbReference type="HOGENOM" id="CLU_1468251_0_0_1"/>
<evidence type="ECO:0000256" key="1">
    <source>
        <dbReference type="SAM" id="MobiDB-lite"/>
    </source>
</evidence>
<dbReference type="AlphaFoldDB" id="A0A067SJT7"/>
<evidence type="ECO:0000313" key="3">
    <source>
        <dbReference type="Proteomes" id="UP000027222"/>
    </source>
</evidence>
<keyword evidence="3" id="KW-1185">Reference proteome</keyword>
<protein>
    <submittedName>
        <fullName evidence="2">Uncharacterized protein</fullName>
    </submittedName>
</protein>
<reference evidence="3" key="1">
    <citation type="journal article" date="2014" name="Proc. Natl. Acad. Sci. U.S.A.">
        <title>Extensive sampling of basidiomycete genomes demonstrates inadequacy of the white-rot/brown-rot paradigm for wood decay fungi.</title>
        <authorList>
            <person name="Riley R."/>
            <person name="Salamov A.A."/>
            <person name="Brown D.W."/>
            <person name="Nagy L.G."/>
            <person name="Floudas D."/>
            <person name="Held B.W."/>
            <person name="Levasseur A."/>
            <person name="Lombard V."/>
            <person name="Morin E."/>
            <person name="Otillar R."/>
            <person name="Lindquist E.A."/>
            <person name="Sun H."/>
            <person name="LaButti K.M."/>
            <person name="Schmutz J."/>
            <person name="Jabbour D."/>
            <person name="Luo H."/>
            <person name="Baker S.E."/>
            <person name="Pisabarro A.G."/>
            <person name="Walton J.D."/>
            <person name="Blanchette R.A."/>
            <person name="Henrissat B."/>
            <person name="Martin F."/>
            <person name="Cullen D."/>
            <person name="Hibbett D.S."/>
            <person name="Grigoriev I.V."/>
        </authorList>
    </citation>
    <scope>NUCLEOTIDE SEQUENCE [LARGE SCALE GENOMIC DNA]</scope>
    <source>
        <strain evidence="3">CBS 339.88</strain>
    </source>
</reference>
<organism evidence="2 3">
    <name type="scientific">Galerina marginata (strain CBS 339.88)</name>
    <dbReference type="NCBI Taxonomy" id="685588"/>
    <lineage>
        <taxon>Eukaryota</taxon>
        <taxon>Fungi</taxon>
        <taxon>Dikarya</taxon>
        <taxon>Basidiomycota</taxon>
        <taxon>Agaricomycotina</taxon>
        <taxon>Agaricomycetes</taxon>
        <taxon>Agaricomycetidae</taxon>
        <taxon>Agaricales</taxon>
        <taxon>Agaricineae</taxon>
        <taxon>Strophariaceae</taxon>
        <taxon>Galerina</taxon>
    </lineage>
</organism>
<evidence type="ECO:0000313" key="2">
    <source>
        <dbReference type="EMBL" id="KDR71176.1"/>
    </source>
</evidence>
<dbReference type="Proteomes" id="UP000027222">
    <property type="component" value="Unassembled WGS sequence"/>
</dbReference>
<name>A0A067SJT7_GALM3</name>